<evidence type="ECO:0000256" key="1">
    <source>
        <dbReference type="SAM" id="SignalP"/>
    </source>
</evidence>
<feature type="chain" id="PRO_5045812042" evidence="1">
    <location>
        <begin position="23"/>
        <end position="176"/>
    </location>
</feature>
<evidence type="ECO:0000313" key="4">
    <source>
        <dbReference type="Proteomes" id="UP001597373"/>
    </source>
</evidence>
<dbReference type="InterPro" id="IPR014044">
    <property type="entry name" value="CAP_dom"/>
</dbReference>
<dbReference type="EMBL" id="JBHUIR010000006">
    <property type="protein sequence ID" value="MFD2258463.1"/>
    <property type="molecule type" value="Genomic_DNA"/>
</dbReference>
<keyword evidence="1" id="KW-0732">Signal</keyword>
<feature type="signal peptide" evidence="1">
    <location>
        <begin position="1"/>
        <end position="22"/>
    </location>
</feature>
<sequence length="176" mass="19717">MNRRPLFLVATLLSLLFLASCATQLSNNPVQQVSNLASIRADMLRQVNAARREVGAPPLRFNAVMNAAAQAHAEDMARRGYYSHRSPEGRDVANRWRAHGGGAWQAVGENILFCERCVPPSAQAQTFHARWMQSPGHRRNILRPDFEEFGFGMAMANGRIYAVETFVRQLPPGRAW</sequence>
<comment type="caution">
    <text evidence="3">The sequence shown here is derived from an EMBL/GenBank/DDBJ whole genome shotgun (WGS) entry which is preliminary data.</text>
</comment>
<gene>
    <name evidence="3" type="ORF">ACFSMZ_01600</name>
</gene>
<evidence type="ECO:0000313" key="3">
    <source>
        <dbReference type="EMBL" id="MFD2258463.1"/>
    </source>
</evidence>
<dbReference type="Gene3D" id="3.40.33.10">
    <property type="entry name" value="CAP"/>
    <property type="match status" value="1"/>
</dbReference>
<dbReference type="PANTHER" id="PTHR31157:SF1">
    <property type="entry name" value="SCP DOMAIN-CONTAINING PROTEIN"/>
    <property type="match status" value="1"/>
</dbReference>
<organism evidence="3 4">
    <name type="scientific">Chelativorans composti</name>
    <dbReference type="NCBI Taxonomy" id="768533"/>
    <lineage>
        <taxon>Bacteria</taxon>
        <taxon>Pseudomonadati</taxon>
        <taxon>Pseudomonadota</taxon>
        <taxon>Alphaproteobacteria</taxon>
        <taxon>Hyphomicrobiales</taxon>
        <taxon>Phyllobacteriaceae</taxon>
        <taxon>Chelativorans</taxon>
    </lineage>
</organism>
<dbReference type="InterPro" id="IPR035940">
    <property type="entry name" value="CAP_sf"/>
</dbReference>
<protein>
    <submittedName>
        <fullName evidence="3">CAP domain-containing protein</fullName>
    </submittedName>
</protein>
<evidence type="ECO:0000259" key="2">
    <source>
        <dbReference type="Pfam" id="PF00188"/>
    </source>
</evidence>
<dbReference type="CDD" id="cd05379">
    <property type="entry name" value="CAP_bacterial"/>
    <property type="match status" value="1"/>
</dbReference>
<dbReference type="Proteomes" id="UP001597373">
    <property type="component" value="Unassembled WGS sequence"/>
</dbReference>
<dbReference type="PROSITE" id="PS51257">
    <property type="entry name" value="PROKAR_LIPOPROTEIN"/>
    <property type="match status" value="1"/>
</dbReference>
<dbReference type="Pfam" id="PF00188">
    <property type="entry name" value="CAP"/>
    <property type="match status" value="1"/>
</dbReference>
<proteinExistence type="predicted"/>
<keyword evidence="4" id="KW-1185">Reference proteome</keyword>
<feature type="domain" description="SCP" evidence="2">
    <location>
        <begin position="44"/>
        <end position="161"/>
    </location>
</feature>
<dbReference type="PANTHER" id="PTHR31157">
    <property type="entry name" value="SCP DOMAIN-CONTAINING PROTEIN"/>
    <property type="match status" value="1"/>
</dbReference>
<dbReference type="SUPFAM" id="SSF55797">
    <property type="entry name" value="PR-1-like"/>
    <property type="match status" value="1"/>
</dbReference>
<dbReference type="RefSeq" id="WP_345098429.1">
    <property type="nucleotide sequence ID" value="NZ_BAABGS010000016.1"/>
</dbReference>
<name>A0ABW5DBK5_9HYPH</name>
<accession>A0ABW5DBK5</accession>
<reference evidence="4" key="1">
    <citation type="journal article" date="2019" name="Int. J. Syst. Evol. Microbiol.">
        <title>The Global Catalogue of Microorganisms (GCM) 10K type strain sequencing project: providing services to taxonomists for standard genome sequencing and annotation.</title>
        <authorList>
            <consortium name="The Broad Institute Genomics Platform"/>
            <consortium name="The Broad Institute Genome Sequencing Center for Infectious Disease"/>
            <person name="Wu L."/>
            <person name="Ma J."/>
        </authorList>
    </citation>
    <scope>NUCLEOTIDE SEQUENCE [LARGE SCALE GENOMIC DNA]</scope>
    <source>
        <strain evidence="4">KCTC 23707</strain>
    </source>
</reference>